<dbReference type="NCBIfam" id="NF004837">
    <property type="entry name" value="PRK06187.1"/>
    <property type="match status" value="1"/>
</dbReference>
<dbReference type="InterPro" id="IPR020845">
    <property type="entry name" value="AMP-binding_CS"/>
</dbReference>
<evidence type="ECO:0000256" key="2">
    <source>
        <dbReference type="ARBA" id="ARBA00022598"/>
    </source>
</evidence>
<dbReference type="CDD" id="cd17631">
    <property type="entry name" value="FACL_FadD13-like"/>
    <property type="match status" value="1"/>
</dbReference>
<dbReference type="EMBL" id="JAAXOO010000001">
    <property type="protein sequence ID" value="NKY32781.1"/>
    <property type="molecule type" value="Genomic_DNA"/>
</dbReference>
<dbReference type="AlphaFoldDB" id="A0A846X976"/>
<dbReference type="PANTHER" id="PTHR43767:SF1">
    <property type="entry name" value="NONRIBOSOMAL PEPTIDE SYNTHASE PES1 (EUROFUNG)-RELATED"/>
    <property type="match status" value="1"/>
</dbReference>
<evidence type="ECO:0000313" key="5">
    <source>
        <dbReference type="EMBL" id="NKY32781.1"/>
    </source>
</evidence>
<sequence>MLNQGIGSWPYRRARVAPTKTAMIFRDRELTYAELDRRVTALANALRARKVEAGDRVALIGGNHPAYLETLYATGLLGAVFVPLNARLTAPEVEYALIDSGASVLIHTSDLAEVVVPAAAVAQVPTRIVVDGGPDDPELSYEALLVEGAAHERPDVPVTLDDPCFLMYTSGTTGRPKGVVTTHGNVIFTAMNAVIDLDLRTADVSVVCSPMFHTAALNMVANPTMLKGGTVVIEPKFEAGRLLEVIERHRVTFMFAVPTMCDLMSTHPDWPHRDLSSLRFVNVAAAPVPPRTLRTFSERGIPMCQGYGLTETGPGALVLHAHEVERKLGSAGVPHFFTDVRLVTADGHPAGPGQAGEIQISGPNVTSEYWQRPEATADAFADGRWFRSGDIGVADDEGFVRIVDRLKDMIISGGENIYPAEVEAALLEMPGVRECAVFGAPDDKWGEIGVAAIVQDDGFEGTDADIAAFLGERLARYKIPKRYICLPEIPRNATGKILKHELRRQFVD</sequence>
<dbReference type="InterPro" id="IPR025110">
    <property type="entry name" value="AMP-bd_C"/>
</dbReference>
<dbReference type="PROSITE" id="PS00455">
    <property type="entry name" value="AMP_BINDING"/>
    <property type="match status" value="1"/>
</dbReference>
<dbReference type="InterPro" id="IPR045851">
    <property type="entry name" value="AMP-bd_C_sf"/>
</dbReference>
<protein>
    <submittedName>
        <fullName evidence="5">Long-chain fatty acid--CoA ligase</fullName>
    </submittedName>
</protein>
<dbReference type="Gene3D" id="3.30.300.30">
    <property type="match status" value="1"/>
</dbReference>
<keyword evidence="2 5" id="KW-0436">Ligase</keyword>
<comment type="caution">
    <text evidence="5">The sequence shown here is derived from an EMBL/GenBank/DDBJ whole genome shotgun (WGS) entry which is preliminary data.</text>
</comment>
<dbReference type="Proteomes" id="UP000565715">
    <property type="component" value="Unassembled WGS sequence"/>
</dbReference>
<dbReference type="Gene3D" id="3.40.50.12780">
    <property type="entry name" value="N-terminal domain of ligase-like"/>
    <property type="match status" value="1"/>
</dbReference>
<dbReference type="InterPro" id="IPR042099">
    <property type="entry name" value="ANL_N_sf"/>
</dbReference>
<dbReference type="FunFam" id="3.30.300.30:FF:000008">
    <property type="entry name" value="2,3-dihydroxybenzoate-AMP ligase"/>
    <property type="match status" value="1"/>
</dbReference>
<gene>
    <name evidence="5" type="ORF">HGA13_06775</name>
</gene>
<organism evidence="5 6">
    <name type="scientific">Nocardia speluncae</name>
    <dbReference type="NCBI Taxonomy" id="419477"/>
    <lineage>
        <taxon>Bacteria</taxon>
        <taxon>Bacillati</taxon>
        <taxon>Actinomycetota</taxon>
        <taxon>Actinomycetes</taxon>
        <taxon>Mycobacteriales</taxon>
        <taxon>Nocardiaceae</taxon>
        <taxon>Nocardia</taxon>
    </lineage>
</organism>
<dbReference type="InterPro" id="IPR000873">
    <property type="entry name" value="AMP-dep_synth/lig_dom"/>
</dbReference>
<reference evidence="5 6" key="1">
    <citation type="submission" date="2020-04" db="EMBL/GenBank/DDBJ databases">
        <title>MicrobeNet Type strains.</title>
        <authorList>
            <person name="Nicholson A.C."/>
        </authorList>
    </citation>
    <scope>NUCLEOTIDE SEQUENCE [LARGE SCALE GENOMIC DNA]</scope>
    <source>
        <strain evidence="5 6">DSM 45078</strain>
    </source>
</reference>
<dbReference type="GO" id="GO:0016878">
    <property type="term" value="F:acid-thiol ligase activity"/>
    <property type="evidence" value="ECO:0007669"/>
    <property type="project" value="UniProtKB-ARBA"/>
</dbReference>
<evidence type="ECO:0000313" key="6">
    <source>
        <dbReference type="Proteomes" id="UP000565715"/>
    </source>
</evidence>
<name>A0A846X976_9NOCA</name>
<evidence type="ECO:0000259" key="4">
    <source>
        <dbReference type="Pfam" id="PF13193"/>
    </source>
</evidence>
<dbReference type="Pfam" id="PF13193">
    <property type="entry name" value="AMP-binding_C"/>
    <property type="match status" value="1"/>
</dbReference>
<accession>A0A846X976</accession>
<feature type="domain" description="AMP-binding enzyme C-terminal" evidence="4">
    <location>
        <begin position="421"/>
        <end position="496"/>
    </location>
</feature>
<feature type="domain" description="AMP-dependent synthetase/ligase" evidence="3">
    <location>
        <begin position="12"/>
        <end position="370"/>
    </location>
</feature>
<dbReference type="Pfam" id="PF00501">
    <property type="entry name" value="AMP-binding"/>
    <property type="match status" value="1"/>
</dbReference>
<comment type="similarity">
    <text evidence="1">Belongs to the ATP-dependent AMP-binding enzyme family.</text>
</comment>
<evidence type="ECO:0000256" key="1">
    <source>
        <dbReference type="ARBA" id="ARBA00006432"/>
    </source>
</evidence>
<dbReference type="PANTHER" id="PTHR43767">
    <property type="entry name" value="LONG-CHAIN-FATTY-ACID--COA LIGASE"/>
    <property type="match status" value="1"/>
</dbReference>
<dbReference type="InterPro" id="IPR050237">
    <property type="entry name" value="ATP-dep_AMP-bd_enzyme"/>
</dbReference>
<keyword evidence="6" id="KW-1185">Reference proteome</keyword>
<dbReference type="RefSeq" id="WP_068037484.1">
    <property type="nucleotide sequence ID" value="NZ_JAAXOO010000001.1"/>
</dbReference>
<dbReference type="SUPFAM" id="SSF56801">
    <property type="entry name" value="Acetyl-CoA synthetase-like"/>
    <property type="match status" value="1"/>
</dbReference>
<evidence type="ECO:0000259" key="3">
    <source>
        <dbReference type="Pfam" id="PF00501"/>
    </source>
</evidence>
<proteinExistence type="inferred from homology"/>